<keyword evidence="3" id="KW-0732">Signal</keyword>
<feature type="compositionally biased region" description="Acidic residues" evidence="1">
    <location>
        <begin position="219"/>
        <end position="229"/>
    </location>
</feature>
<feature type="signal peptide" evidence="3">
    <location>
        <begin position="1"/>
        <end position="19"/>
    </location>
</feature>
<dbReference type="OMA" id="SAKGWIN"/>
<organism evidence="4 5">
    <name type="scientific">Leptomonas seymouri</name>
    <dbReference type="NCBI Taxonomy" id="5684"/>
    <lineage>
        <taxon>Eukaryota</taxon>
        <taxon>Discoba</taxon>
        <taxon>Euglenozoa</taxon>
        <taxon>Kinetoplastea</taxon>
        <taxon>Metakinetoplastina</taxon>
        <taxon>Trypanosomatida</taxon>
        <taxon>Trypanosomatidae</taxon>
        <taxon>Leishmaniinae</taxon>
        <taxon>Leptomonas</taxon>
    </lineage>
</organism>
<name>A0A0N1PAN6_LEPSE</name>
<protein>
    <submittedName>
        <fullName evidence="4">Uncharacterized protein</fullName>
    </submittedName>
</protein>
<evidence type="ECO:0000256" key="3">
    <source>
        <dbReference type="SAM" id="SignalP"/>
    </source>
</evidence>
<proteinExistence type="predicted"/>
<keyword evidence="5" id="KW-1185">Reference proteome</keyword>
<feature type="transmembrane region" description="Helical" evidence="2">
    <location>
        <begin position="186"/>
        <end position="208"/>
    </location>
</feature>
<reference evidence="4 5" key="1">
    <citation type="journal article" date="2015" name="PLoS Pathog.">
        <title>Leptomonas seymouri: Adaptations to the Dixenous Life Cycle Analyzed by Genome Sequencing, Transcriptome Profiling and Co-infection with Leishmania donovani.</title>
        <authorList>
            <person name="Kraeva N."/>
            <person name="Butenko A."/>
            <person name="Hlavacova J."/>
            <person name="Kostygov A."/>
            <person name="Myskova J."/>
            <person name="Grybchuk D."/>
            <person name="Lestinova T."/>
            <person name="Votypka J."/>
            <person name="Volf P."/>
            <person name="Opperdoes F."/>
            <person name="Flegontov P."/>
            <person name="Lukes J."/>
            <person name="Yurchenko V."/>
        </authorList>
    </citation>
    <scope>NUCLEOTIDE SEQUENCE [LARGE SCALE GENOMIC DNA]</scope>
    <source>
        <strain evidence="4 5">ATCC 30220</strain>
    </source>
</reference>
<dbReference type="EMBL" id="LJSK01000282">
    <property type="protein sequence ID" value="KPI84180.1"/>
    <property type="molecule type" value="Genomic_DNA"/>
</dbReference>
<keyword evidence="2" id="KW-1133">Transmembrane helix</keyword>
<gene>
    <name evidence="4" type="ORF">ABL78_6769</name>
</gene>
<dbReference type="AlphaFoldDB" id="A0A0N1PAN6"/>
<evidence type="ECO:0000313" key="5">
    <source>
        <dbReference type="Proteomes" id="UP000038009"/>
    </source>
</evidence>
<accession>A0A0N1PAN6</accession>
<evidence type="ECO:0000256" key="1">
    <source>
        <dbReference type="SAM" id="MobiDB-lite"/>
    </source>
</evidence>
<dbReference type="Proteomes" id="UP000038009">
    <property type="component" value="Unassembled WGS sequence"/>
</dbReference>
<keyword evidence="2" id="KW-0472">Membrane</keyword>
<comment type="caution">
    <text evidence="4">The sequence shown here is derived from an EMBL/GenBank/DDBJ whole genome shotgun (WGS) entry which is preliminary data.</text>
</comment>
<feature type="compositionally biased region" description="Acidic residues" evidence="1">
    <location>
        <begin position="276"/>
        <end position="286"/>
    </location>
</feature>
<feature type="region of interest" description="Disordered" evidence="1">
    <location>
        <begin position="215"/>
        <end position="286"/>
    </location>
</feature>
<feature type="compositionally biased region" description="Low complexity" evidence="1">
    <location>
        <begin position="253"/>
        <end position="273"/>
    </location>
</feature>
<keyword evidence="2" id="KW-0812">Transmembrane</keyword>
<evidence type="ECO:0000256" key="2">
    <source>
        <dbReference type="SAM" id="Phobius"/>
    </source>
</evidence>
<sequence length="286" mass="30799">MFRLLLVVLCLVIAHPVHGAIFTAPLPSNNAPAAYGAHGNSNPVEGLFQACLNSQDIPPEATDRAALTIRTPAMSVLVMDTLGQGGYYIAGFYDKATNGWFWADGASGARTLFGHGPHCEPVGELLALDWAQGFPQTEKGTNAIGDRIFMVYDGSAKGWINVDGKQAYDGVLCEGKDLYVKKSLPWWGILLIVLACIAAVVLIGIIALRCRRKKRPEPTDDDYSDEEDNESKSFQARPTGAATMRQRNNVAPRAGSQRGSHSAARSSASGSHSYSDEESPLSEENM</sequence>
<evidence type="ECO:0000313" key="4">
    <source>
        <dbReference type="EMBL" id="KPI84180.1"/>
    </source>
</evidence>
<feature type="chain" id="PRO_5005879665" evidence="3">
    <location>
        <begin position="20"/>
        <end position="286"/>
    </location>
</feature>
<dbReference type="VEuPathDB" id="TriTrypDB:Lsey_0282_0050"/>